<dbReference type="InterPro" id="IPR011045">
    <property type="entry name" value="N2O_reductase_N"/>
</dbReference>
<feature type="signal peptide" evidence="3">
    <location>
        <begin position="1"/>
        <end position="22"/>
    </location>
</feature>
<sequence length="370" mass="39118">MIKPLRAALLLAPLAGSTPLLAQTYVYVSEAGDGTIARYSLDQHGALHLLGHTPADGKVMPLALSTDKTHLYAAIRSKPLQLASWVIDRRSGDLTQKQQVPAAASYPWIVAEPQGRFLLAASYDGNVVDVYRLTPEATLSAPPVSRYATGPAAHSAIADPAGKTVYVGNLGTDRVLQLTLSDSGTLAALGGGYVATAKNNGPRHSVMSADGRFLYNIGEMGGVITQFRREANGALVKVAEFPSAVAASYHLAEGRERPPGYSDPTPRIWAADIHLTPDGRFLYVSERTSSTLSGYRVDAESGALTLAGSWPVEKQPRGFAITPDGRGLVVSGEKSAVIGSYRIDPQSGALTRTGEAPVGSDANWVTIVHY</sequence>
<accession>A0ABS1Z199</accession>
<reference evidence="4 5" key="1">
    <citation type="submission" date="2021-01" db="EMBL/GenBank/DDBJ databases">
        <title>Complete genome sequence of Pantoea eucrina OB49, a heavy metal tolerant bacterium with PGPR potential isolated from wheat in Algeria.</title>
        <authorList>
            <person name="Lekired A."/>
            <person name="Ouzari I.H."/>
        </authorList>
    </citation>
    <scope>NUCLEOTIDE SEQUENCE [LARGE SCALE GENOMIC DNA]</scope>
    <source>
        <strain evidence="4 5">OB49</strain>
    </source>
</reference>
<organism evidence="4 5">
    <name type="scientific">Pantoea eucrina</name>
    <dbReference type="NCBI Taxonomy" id="472693"/>
    <lineage>
        <taxon>Bacteria</taxon>
        <taxon>Pseudomonadati</taxon>
        <taxon>Pseudomonadota</taxon>
        <taxon>Gammaproteobacteria</taxon>
        <taxon>Enterobacterales</taxon>
        <taxon>Erwiniaceae</taxon>
        <taxon>Pantoea</taxon>
    </lineage>
</organism>
<evidence type="ECO:0000256" key="3">
    <source>
        <dbReference type="SAM" id="SignalP"/>
    </source>
</evidence>
<evidence type="ECO:0000313" key="4">
    <source>
        <dbReference type="EMBL" id="MBM0746174.1"/>
    </source>
</evidence>
<gene>
    <name evidence="4" type="ORF">JJB79_01870</name>
</gene>
<keyword evidence="2" id="KW-0313">Glucose metabolism</keyword>
<dbReference type="Pfam" id="PF10282">
    <property type="entry name" value="Lactonase"/>
    <property type="match status" value="1"/>
</dbReference>
<dbReference type="GeneID" id="84691228"/>
<protein>
    <submittedName>
        <fullName evidence="4">Beta-propeller fold lactonase family protein</fullName>
    </submittedName>
</protein>
<dbReference type="InterPro" id="IPR015943">
    <property type="entry name" value="WD40/YVTN_repeat-like_dom_sf"/>
</dbReference>
<keyword evidence="5" id="KW-1185">Reference proteome</keyword>
<name>A0ABS1Z199_9GAMM</name>
<dbReference type="Proteomes" id="UP000809137">
    <property type="component" value="Unassembled WGS sequence"/>
</dbReference>
<dbReference type="InterPro" id="IPR050282">
    <property type="entry name" value="Cycloisomerase_2"/>
</dbReference>
<keyword evidence="2" id="KW-0119">Carbohydrate metabolism</keyword>
<dbReference type="SUPFAM" id="SSF50974">
    <property type="entry name" value="Nitrous oxide reductase, N-terminal domain"/>
    <property type="match status" value="1"/>
</dbReference>
<dbReference type="EMBL" id="JAFCXS010000001">
    <property type="protein sequence ID" value="MBM0746174.1"/>
    <property type="molecule type" value="Genomic_DNA"/>
</dbReference>
<keyword evidence="3" id="KW-0732">Signal</keyword>
<evidence type="ECO:0000256" key="1">
    <source>
        <dbReference type="ARBA" id="ARBA00005564"/>
    </source>
</evidence>
<dbReference type="Gene3D" id="2.130.10.10">
    <property type="entry name" value="YVTN repeat-like/Quinoprotein amine dehydrogenase"/>
    <property type="match status" value="1"/>
</dbReference>
<evidence type="ECO:0000313" key="5">
    <source>
        <dbReference type="Proteomes" id="UP000809137"/>
    </source>
</evidence>
<dbReference type="RefSeq" id="WP_039384335.1">
    <property type="nucleotide sequence ID" value="NZ_CP083448.1"/>
</dbReference>
<dbReference type="PANTHER" id="PTHR30344:SF1">
    <property type="entry name" value="6-PHOSPHOGLUCONOLACTONASE"/>
    <property type="match status" value="1"/>
</dbReference>
<evidence type="ECO:0000256" key="2">
    <source>
        <dbReference type="ARBA" id="ARBA00022526"/>
    </source>
</evidence>
<feature type="chain" id="PRO_5046266555" evidence="3">
    <location>
        <begin position="23"/>
        <end position="370"/>
    </location>
</feature>
<dbReference type="PANTHER" id="PTHR30344">
    <property type="entry name" value="6-PHOSPHOGLUCONOLACTONASE-RELATED"/>
    <property type="match status" value="1"/>
</dbReference>
<comment type="caution">
    <text evidence="4">The sequence shown here is derived from an EMBL/GenBank/DDBJ whole genome shotgun (WGS) entry which is preliminary data.</text>
</comment>
<proteinExistence type="inferred from homology"/>
<dbReference type="InterPro" id="IPR019405">
    <property type="entry name" value="Lactonase_7-beta_prop"/>
</dbReference>
<comment type="similarity">
    <text evidence="1">Belongs to the cycloisomerase 2 family.</text>
</comment>